<evidence type="ECO:0000313" key="3">
    <source>
        <dbReference type="Proteomes" id="UP000254573"/>
    </source>
</evidence>
<evidence type="ECO:0000313" key="2">
    <source>
        <dbReference type="EMBL" id="SUD65843.1"/>
    </source>
</evidence>
<gene>
    <name evidence="2" type="ORF">NCTC13160_04941</name>
</gene>
<feature type="transmembrane region" description="Helical" evidence="1">
    <location>
        <begin position="38"/>
        <end position="58"/>
    </location>
</feature>
<proteinExistence type="predicted"/>
<dbReference type="Proteomes" id="UP000254573">
    <property type="component" value="Unassembled WGS sequence"/>
</dbReference>
<dbReference type="EMBL" id="UGSG01000002">
    <property type="protein sequence ID" value="SUD65843.1"/>
    <property type="molecule type" value="Genomic_DNA"/>
</dbReference>
<organism evidence="2 3">
    <name type="scientific">Pandoraea pnomenusa</name>
    <dbReference type="NCBI Taxonomy" id="93220"/>
    <lineage>
        <taxon>Bacteria</taxon>
        <taxon>Pseudomonadati</taxon>
        <taxon>Pseudomonadota</taxon>
        <taxon>Betaproteobacteria</taxon>
        <taxon>Burkholderiales</taxon>
        <taxon>Burkholderiaceae</taxon>
        <taxon>Pandoraea</taxon>
    </lineage>
</organism>
<dbReference type="RefSeq" id="WP_147291631.1">
    <property type="nucleotide sequence ID" value="NZ_UGSG01000002.1"/>
</dbReference>
<sequence>MKNRMYGVATAIFAMALAILVSVLIAWLAYLLPVKSEVLASWVQAIGSILTIIGAVIIGERQASGLQKQAEMTRQKEVRRRQNCYLAIAKVGLDAANAITPCVDGERVNQLLLVLTVTRHQLPDAIDGLRAIPIHEVGSAEAITAIAGLRQTLIWLQAEVEKVWTMPSLDALIQADRQGVSEMNCASARGLIASANRQYEAMVAALDRDI</sequence>
<feature type="transmembrane region" description="Helical" evidence="1">
    <location>
        <begin position="12"/>
        <end position="32"/>
    </location>
</feature>
<keyword evidence="1" id="KW-0472">Membrane</keyword>
<name>A0A379KD97_9BURK</name>
<accession>A0A379KD97</accession>
<keyword evidence="1" id="KW-0812">Transmembrane</keyword>
<keyword evidence="1" id="KW-1133">Transmembrane helix</keyword>
<reference evidence="2 3" key="1">
    <citation type="submission" date="2018-06" db="EMBL/GenBank/DDBJ databases">
        <authorList>
            <consortium name="Pathogen Informatics"/>
            <person name="Doyle S."/>
        </authorList>
    </citation>
    <scope>NUCLEOTIDE SEQUENCE [LARGE SCALE GENOMIC DNA]</scope>
    <source>
        <strain evidence="2 3">NCTC13160</strain>
    </source>
</reference>
<evidence type="ECO:0000256" key="1">
    <source>
        <dbReference type="SAM" id="Phobius"/>
    </source>
</evidence>
<dbReference type="AlphaFoldDB" id="A0A379KD97"/>
<dbReference type="OrthoDB" id="9130069at2"/>
<protein>
    <submittedName>
        <fullName evidence="2">Uncharacterized protein</fullName>
    </submittedName>
</protein>